<feature type="non-terminal residue" evidence="4">
    <location>
        <position position="228"/>
    </location>
</feature>
<dbReference type="SUPFAM" id="SSF54211">
    <property type="entry name" value="Ribosomal protein S5 domain 2-like"/>
    <property type="match status" value="1"/>
</dbReference>
<dbReference type="InterPro" id="IPR020568">
    <property type="entry name" value="Ribosomal_Su5_D2-typ_SF"/>
</dbReference>
<evidence type="ECO:0000256" key="1">
    <source>
        <dbReference type="ARBA" id="ARBA00022679"/>
    </source>
</evidence>
<dbReference type="Pfam" id="PF00288">
    <property type="entry name" value="GHMP_kinases_N"/>
    <property type="match status" value="1"/>
</dbReference>
<keyword evidence="1" id="KW-0808">Transferase</keyword>
<dbReference type="Gene3D" id="3.30.230.120">
    <property type="match status" value="1"/>
</dbReference>
<dbReference type="AlphaFoldDB" id="A0A382ZKK7"/>
<dbReference type="InterPro" id="IPR001174">
    <property type="entry name" value="HddA/FKP"/>
</dbReference>
<evidence type="ECO:0000313" key="4">
    <source>
        <dbReference type="EMBL" id="SVD96022.1"/>
    </source>
</evidence>
<dbReference type="GO" id="GO:0050201">
    <property type="term" value="F:fucokinase activity"/>
    <property type="evidence" value="ECO:0007669"/>
    <property type="project" value="TreeGrafter"/>
</dbReference>
<accession>A0A382ZKK7</accession>
<feature type="domain" description="GHMP kinase N-terminal" evidence="3">
    <location>
        <begin position="91"/>
        <end position="175"/>
    </location>
</feature>
<dbReference type="PANTHER" id="PTHR32463">
    <property type="entry name" value="L-FUCOSE KINASE"/>
    <property type="match status" value="1"/>
</dbReference>
<dbReference type="PRINTS" id="PR00960">
    <property type="entry name" value="LMBPPROTEIN"/>
</dbReference>
<keyword evidence="2" id="KW-0418">Kinase</keyword>
<protein>
    <recommendedName>
        <fullName evidence="3">GHMP kinase N-terminal domain-containing protein</fullName>
    </recommendedName>
</protein>
<evidence type="ECO:0000256" key="2">
    <source>
        <dbReference type="ARBA" id="ARBA00022777"/>
    </source>
</evidence>
<gene>
    <name evidence="4" type="ORF">METZ01_LOCUS448876</name>
</gene>
<organism evidence="4">
    <name type="scientific">marine metagenome</name>
    <dbReference type="NCBI Taxonomy" id="408172"/>
    <lineage>
        <taxon>unclassified sequences</taxon>
        <taxon>metagenomes</taxon>
        <taxon>ecological metagenomes</taxon>
    </lineage>
</organism>
<evidence type="ECO:0000259" key="3">
    <source>
        <dbReference type="Pfam" id="PF00288"/>
    </source>
</evidence>
<reference evidence="4" key="1">
    <citation type="submission" date="2018-05" db="EMBL/GenBank/DDBJ databases">
        <authorList>
            <person name="Lanie J.A."/>
            <person name="Ng W.-L."/>
            <person name="Kazmierczak K.M."/>
            <person name="Andrzejewski T.M."/>
            <person name="Davidsen T.M."/>
            <person name="Wayne K.J."/>
            <person name="Tettelin H."/>
            <person name="Glass J.I."/>
            <person name="Rusch D."/>
            <person name="Podicherti R."/>
            <person name="Tsui H.-C.T."/>
            <person name="Winkler M.E."/>
        </authorList>
    </citation>
    <scope>NUCLEOTIDE SEQUENCE</scope>
</reference>
<dbReference type="InterPro" id="IPR052203">
    <property type="entry name" value="GHMP_Kinase-Related"/>
</dbReference>
<dbReference type="EMBL" id="UINC01184691">
    <property type="protein sequence ID" value="SVD96022.1"/>
    <property type="molecule type" value="Genomic_DNA"/>
</dbReference>
<dbReference type="PANTHER" id="PTHR32463:SF0">
    <property type="entry name" value="L-FUCOSE KINASE"/>
    <property type="match status" value="1"/>
</dbReference>
<proteinExistence type="predicted"/>
<name>A0A382ZKK7_9ZZZZ</name>
<dbReference type="InterPro" id="IPR006204">
    <property type="entry name" value="GHMP_kinase_N_dom"/>
</dbReference>
<dbReference type="GO" id="GO:0042352">
    <property type="term" value="P:GDP-L-fucose salvage"/>
    <property type="evidence" value="ECO:0007669"/>
    <property type="project" value="TreeGrafter"/>
</dbReference>
<sequence length="228" mass="24930">MLIRSRAPVRIDFAGGWTDVALFTEKAKGIVVNAAIDIYSYSTISYKPVENQIVKPNRVLDRSIRIYSADFDTFVEATDIRKLEYDGNIDLIKAAIRKMSIETGGFDLITQSIAPPGSGLGTSASMGVALIGVLGTMKGVSLLPYEHAELASNIEQNELGILGGKQDHYASAIGGINFMEFNGEEVKTSPIHLSHQIRYELEKNLILCYTGQSRLSGDIHQKVTSAYN</sequence>
<dbReference type="GO" id="GO:0005524">
    <property type="term" value="F:ATP binding"/>
    <property type="evidence" value="ECO:0007669"/>
    <property type="project" value="InterPro"/>
</dbReference>